<evidence type="ECO:0000313" key="1">
    <source>
        <dbReference type="EMBL" id="OEJ66215.1"/>
    </source>
</evidence>
<name>A0A1E5Q720_9PROT</name>
<dbReference type="Proteomes" id="UP000095347">
    <property type="component" value="Unassembled WGS sequence"/>
</dbReference>
<keyword evidence="2" id="KW-1185">Reference proteome</keyword>
<sequence length="105" mass="12231">MWLIVLLQNPFRMEEVNVALLEHNQGYTSQKSPCDAGEKNVVSAAHVYRLWDYQSLLAHRAQRSAGTERLLLLDQVDEVKKNIARYCGKNPRDFDELKKLMDKDR</sequence>
<gene>
    <name evidence="1" type="ORF">BEN30_12540</name>
</gene>
<evidence type="ECO:0000313" key="2">
    <source>
        <dbReference type="Proteomes" id="UP000095347"/>
    </source>
</evidence>
<dbReference type="AlphaFoldDB" id="A0A1E5Q720"/>
<protein>
    <submittedName>
        <fullName evidence="1">Uncharacterized protein</fullName>
    </submittedName>
</protein>
<proteinExistence type="predicted"/>
<organism evidence="1 2">
    <name type="scientific">Magnetovibrio blakemorei</name>
    <dbReference type="NCBI Taxonomy" id="28181"/>
    <lineage>
        <taxon>Bacteria</taxon>
        <taxon>Pseudomonadati</taxon>
        <taxon>Pseudomonadota</taxon>
        <taxon>Alphaproteobacteria</taxon>
        <taxon>Rhodospirillales</taxon>
        <taxon>Magnetovibrionaceae</taxon>
        <taxon>Magnetovibrio</taxon>
    </lineage>
</organism>
<dbReference type="EMBL" id="MCGG01000036">
    <property type="protein sequence ID" value="OEJ66215.1"/>
    <property type="molecule type" value="Genomic_DNA"/>
</dbReference>
<comment type="caution">
    <text evidence="1">The sequence shown here is derived from an EMBL/GenBank/DDBJ whole genome shotgun (WGS) entry which is preliminary data.</text>
</comment>
<reference evidence="2" key="1">
    <citation type="submission" date="2016-07" db="EMBL/GenBank/DDBJ databases">
        <authorList>
            <person name="Florea S."/>
            <person name="Webb J.S."/>
            <person name="Jaromczyk J."/>
            <person name="Schardl C.L."/>
        </authorList>
    </citation>
    <scope>NUCLEOTIDE SEQUENCE [LARGE SCALE GENOMIC DNA]</scope>
    <source>
        <strain evidence="2">MV-1</strain>
    </source>
</reference>
<accession>A0A1E5Q720</accession>